<dbReference type="InterPro" id="IPR007197">
    <property type="entry name" value="rSAM"/>
</dbReference>
<feature type="binding site" evidence="9">
    <location>
        <begin position="55"/>
        <end position="57"/>
    </location>
    <ligand>
        <name>S-adenosyl-L-methionine</name>
        <dbReference type="ChEBI" id="CHEBI:59789"/>
    </ligand>
</feature>
<dbReference type="EC" id="4.3.99.3" evidence="9"/>
<dbReference type="PIRSF" id="PIRSF000370">
    <property type="entry name" value="QueE"/>
    <property type="match status" value="1"/>
</dbReference>
<comment type="similarity">
    <text evidence="9">Belongs to the radical SAM superfamily. 7-carboxy-7-deazaguanine synthase family.</text>
</comment>
<evidence type="ECO:0000256" key="7">
    <source>
        <dbReference type="ARBA" id="ARBA00023014"/>
    </source>
</evidence>
<dbReference type="SUPFAM" id="SSF102114">
    <property type="entry name" value="Radical SAM enzymes"/>
    <property type="match status" value="1"/>
</dbReference>
<evidence type="ECO:0000313" key="11">
    <source>
        <dbReference type="EMBL" id="MFK4753916.1"/>
    </source>
</evidence>
<dbReference type="Gene3D" id="3.20.20.70">
    <property type="entry name" value="Aldolase class I"/>
    <property type="match status" value="1"/>
</dbReference>
<evidence type="ECO:0000256" key="2">
    <source>
        <dbReference type="ARBA" id="ARBA00022691"/>
    </source>
</evidence>
<evidence type="ECO:0000256" key="3">
    <source>
        <dbReference type="ARBA" id="ARBA00022723"/>
    </source>
</evidence>
<dbReference type="InterPro" id="IPR030977">
    <property type="entry name" value="QueE_Cx14CxxC"/>
</dbReference>
<dbReference type="GO" id="GO:0016829">
    <property type="term" value="F:lyase activity"/>
    <property type="evidence" value="ECO:0007669"/>
    <property type="project" value="UniProtKB-KW"/>
</dbReference>
<feature type="binding site" evidence="9">
    <location>
        <position position="56"/>
    </location>
    <ligand>
        <name>[4Fe-4S] cluster</name>
        <dbReference type="ChEBI" id="CHEBI:49883"/>
        <note>4Fe-4S-S-AdoMet</note>
    </ligand>
</feature>
<keyword evidence="8 9" id="KW-0456">Lyase</keyword>
<evidence type="ECO:0000256" key="1">
    <source>
        <dbReference type="ARBA" id="ARBA00022485"/>
    </source>
</evidence>
<evidence type="ECO:0000256" key="9">
    <source>
        <dbReference type="HAMAP-Rule" id="MF_00917"/>
    </source>
</evidence>
<comment type="caution">
    <text evidence="9">Lacks conserved residue(s) required for the propagation of feature annotation.</text>
</comment>
<dbReference type="SFLD" id="SFLDF00376">
    <property type="entry name" value="7-carboxy-7-deazaguanine_synth"/>
    <property type="match status" value="1"/>
</dbReference>
<comment type="catalytic activity">
    <reaction evidence="9">
        <text>6-carboxy-5,6,7,8-tetrahydropterin + H(+) = 7-carboxy-7-carbaguanine + NH4(+)</text>
        <dbReference type="Rhea" id="RHEA:27974"/>
        <dbReference type="ChEBI" id="CHEBI:15378"/>
        <dbReference type="ChEBI" id="CHEBI:28938"/>
        <dbReference type="ChEBI" id="CHEBI:61032"/>
        <dbReference type="ChEBI" id="CHEBI:61036"/>
        <dbReference type="EC" id="4.3.99.3"/>
    </reaction>
</comment>
<feature type="binding site" evidence="9">
    <location>
        <position position="38"/>
    </location>
    <ligand>
        <name>[4Fe-4S] cluster</name>
        <dbReference type="ChEBI" id="CHEBI:49883"/>
        <note>4Fe-4S-S-AdoMet</note>
    </ligand>
</feature>
<comment type="cofactor">
    <cofactor evidence="9">
        <name>Mg(2+)</name>
        <dbReference type="ChEBI" id="CHEBI:18420"/>
    </cofactor>
</comment>
<comment type="pathway">
    <text evidence="9">Purine metabolism; 7-cyano-7-deazaguanine biosynthesis.</text>
</comment>
<proteinExistence type="inferred from homology"/>
<comment type="cofactor">
    <cofactor evidence="9">
        <name>[4Fe-4S] cluster</name>
        <dbReference type="ChEBI" id="CHEBI:49883"/>
    </cofactor>
    <text evidence="9">Binds 1 [4Fe-4S] cluster. The cluster is coordinated with 3 cysteines and an exchangeable S-adenosyl-L-methionine.</text>
</comment>
<keyword evidence="6 9" id="KW-0408">Iron</keyword>
<evidence type="ECO:0000256" key="8">
    <source>
        <dbReference type="ARBA" id="ARBA00023239"/>
    </source>
</evidence>
<keyword evidence="3 9" id="KW-0479">Metal-binding</keyword>
<name>A0ABW8NLZ3_9GAMM</name>
<feature type="domain" description="Radical SAM core" evidence="10">
    <location>
        <begin position="25"/>
        <end position="232"/>
    </location>
</feature>
<gene>
    <name evidence="9 11" type="primary">queE</name>
    <name evidence="11" type="ORF">WG929_16005</name>
</gene>
<dbReference type="CDD" id="cd01335">
    <property type="entry name" value="Radical_SAM"/>
    <property type="match status" value="1"/>
</dbReference>
<dbReference type="InterPro" id="IPR024924">
    <property type="entry name" value="7-CO-7-deazaguanine_synth-like"/>
</dbReference>
<dbReference type="HAMAP" id="MF_00917">
    <property type="entry name" value="QueE"/>
    <property type="match status" value="1"/>
</dbReference>
<sequence>MTTVTTDKIYRVKEAFYTLQGEGTHAGRPAVFCRFSKCNLWNGKEDGRAAATCQFCDTDFVGTDGQNGGRYSKDELCSLLRDLWPNSDVSPFIVCTGGEPALQLDGTLVEAMHKRGFEIAIETNGTLPLPEGIDWICLSPKENSDVILQQCHELKLVYPQPGAMPDQFRHIEATHRYLQPMDMTAIRQSPAREHIPLFTPQDTDPVQAAVHYCLANPEWKLSVQTHKWIGID</sequence>
<keyword evidence="7 9" id="KW-0411">Iron-sulfur</keyword>
<dbReference type="PANTHER" id="PTHR42836">
    <property type="entry name" value="7-CARBOXY-7-DEAZAGUANINE SYNTHASE"/>
    <property type="match status" value="1"/>
</dbReference>
<comment type="function">
    <text evidence="9">Catalyzes the complex heterocyclic radical-mediated conversion of 6-carboxy-5,6,7,8-tetrahydropterin (CPH4) to 7-carboxy-7-deazaguanine (CDG), a step common to the biosynthetic pathways of all 7-deazapurine-containing compounds.</text>
</comment>
<feature type="binding site" evidence="9">
    <location>
        <begin position="179"/>
        <end position="182"/>
    </location>
    <ligand>
        <name>S-adenosyl-L-methionine</name>
        <dbReference type="ChEBI" id="CHEBI:59789"/>
    </ligand>
</feature>
<feature type="binding site" evidence="9">
    <location>
        <begin position="19"/>
        <end position="21"/>
    </location>
    <ligand>
        <name>substrate</name>
    </ligand>
</feature>
<dbReference type="SFLD" id="SFLDS00029">
    <property type="entry name" value="Radical_SAM"/>
    <property type="match status" value="1"/>
</dbReference>
<evidence type="ECO:0000256" key="4">
    <source>
        <dbReference type="ARBA" id="ARBA00022785"/>
    </source>
</evidence>
<keyword evidence="4 9" id="KW-0671">Queuosine biosynthesis</keyword>
<dbReference type="InterPro" id="IPR013785">
    <property type="entry name" value="Aldolase_TIM"/>
</dbReference>
<dbReference type="PROSITE" id="PS51918">
    <property type="entry name" value="RADICAL_SAM"/>
    <property type="match status" value="1"/>
</dbReference>
<comment type="cofactor">
    <cofactor evidence="9">
        <name>S-adenosyl-L-methionine</name>
        <dbReference type="ChEBI" id="CHEBI:59789"/>
    </cofactor>
    <text evidence="9">Binds 1 S-adenosyl-L-methionine per subunit.</text>
</comment>
<feature type="binding site" evidence="9">
    <location>
        <position position="58"/>
    </location>
    <ligand>
        <name>Mg(2+)</name>
        <dbReference type="ChEBI" id="CHEBI:18420"/>
    </ligand>
</feature>
<dbReference type="NCBIfam" id="TIGR04508">
    <property type="entry name" value="queE_Cx14CxxC"/>
    <property type="match status" value="1"/>
</dbReference>
<comment type="subunit">
    <text evidence="9">Homodimer.</text>
</comment>
<feature type="binding site" evidence="9">
    <location>
        <position position="34"/>
    </location>
    <ligand>
        <name>substrate</name>
    </ligand>
</feature>
<feature type="binding site" evidence="9">
    <location>
        <begin position="139"/>
        <end position="141"/>
    </location>
    <ligand>
        <name>S-adenosyl-L-methionine</name>
        <dbReference type="ChEBI" id="CHEBI:59789"/>
    </ligand>
</feature>
<keyword evidence="1 9" id="KW-0004">4Fe-4S</keyword>
<keyword evidence="12" id="KW-1185">Reference proteome</keyword>
<dbReference type="Proteomes" id="UP001620597">
    <property type="component" value="Unassembled WGS sequence"/>
</dbReference>
<accession>A0ABW8NLZ3</accession>
<feature type="binding site" evidence="9">
    <location>
        <position position="98"/>
    </location>
    <ligand>
        <name>S-adenosyl-L-methionine</name>
        <dbReference type="ChEBI" id="CHEBI:59789"/>
    </ligand>
</feature>
<organism evidence="11 12">
    <name type="scientific">Oceanobacter antarcticus</name>
    <dbReference type="NCBI Taxonomy" id="3133425"/>
    <lineage>
        <taxon>Bacteria</taxon>
        <taxon>Pseudomonadati</taxon>
        <taxon>Pseudomonadota</taxon>
        <taxon>Gammaproteobacteria</taxon>
        <taxon>Oceanospirillales</taxon>
        <taxon>Oceanospirillaceae</taxon>
        <taxon>Oceanobacter</taxon>
    </lineage>
</organism>
<keyword evidence="5 9" id="KW-0460">Magnesium</keyword>
<protein>
    <recommendedName>
        <fullName evidence="9">7-carboxy-7-deazaguanine synthase</fullName>
        <shortName evidence="9">CDG synthase</shortName>
        <ecNumber evidence="9">4.3.99.3</ecNumber>
    </recommendedName>
    <alternativeName>
        <fullName evidence="9">Queuosine biosynthesis protein QueE</fullName>
    </alternativeName>
</protein>
<dbReference type="PANTHER" id="PTHR42836:SF1">
    <property type="entry name" value="7-CARBOXY-7-DEAZAGUANINE SYNTHASE"/>
    <property type="match status" value="1"/>
</dbReference>
<evidence type="ECO:0000256" key="6">
    <source>
        <dbReference type="ARBA" id="ARBA00023004"/>
    </source>
</evidence>
<reference evidence="11 12" key="1">
    <citation type="submission" date="2024-03" db="EMBL/GenBank/DDBJ databases">
        <title>High-quality draft genome sequence of Oceanobacter sp. wDCs-4.</title>
        <authorList>
            <person name="Dong C."/>
        </authorList>
    </citation>
    <scope>NUCLEOTIDE SEQUENCE [LARGE SCALE GENOMIC DNA]</scope>
    <source>
        <strain evidence="12">wDCs-4</strain>
    </source>
</reference>
<keyword evidence="2 9" id="KW-0949">S-adenosyl-L-methionine</keyword>
<comment type="caution">
    <text evidence="11">The sequence shown here is derived from an EMBL/GenBank/DDBJ whole genome shotgun (WGS) entry which is preliminary data.</text>
</comment>
<evidence type="ECO:0000256" key="5">
    <source>
        <dbReference type="ARBA" id="ARBA00022842"/>
    </source>
</evidence>
<dbReference type="EMBL" id="JBBKTX010000021">
    <property type="protein sequence ID" value="MFK4753916.1"/>
    <property type="molecule type" value="Genomic_DNA"/>
</dbReference>
<evidence type="ECO:0000259" key="10">
    <source>
        <dbReference type="PROSITE" id="PS51918"/>
    </source>
</evidence>
<feature type="binding site" evidence="9">
    <location>
        <position position="53"/>
    </location>
    <ligand>
        <name>[4Fe-4S] cluster</name>
        <dbReference type="ChEBI" id="CHEBI:49883"/>
        <note>4Fe-4S-S-AdoMet</note>
    </ligand>
</feature>
<dbReference type="RefSeq" id="WP_416206893.1">
    <property type="nucleotide sequence ID" value="NZ_JBBKTX010000021.1"/>
</dbReference>
<feature type="binding site" evidence="9">
    <location>
        <position position="96"/>
    </location>
    <ligand>
        <name>substrate</name>
    </ligand>
</feature>
<evidence type="ECO:0000313" key="12">
    <source>
        <dbReference type="Proteomes" id="UP001620597"/>
    </source>
</evidence>
<dbReference type="InterPro" id="IPR058240">
    <property type="entry name" value="rSAM_sf"/>
</dbReference>